<evidence type="ECO:0000313" key="16">
    <source>
        <dbReference type="EMBL" id="CAI9099537.1"/>
    </source>
</evidence>
<dbReference type="GO" id="GO:0008094">
    <property type="term" value="F:ATP-dependent activity, acting on DNA"/>
    <property type="evidence" value="ECO:0007669"/>
    <property type="project" value="TreeGrafter"/>
</dbReference>
<dbReference type="InterPro" id="IPR014001">
    <property type="entry name" value="Helicase_ATP-bd"/>
</dbReference>
<dbReference type="SUPFAM" id="SSF57850">
    <property type="entry name" value="RING/U-box"/>
    <property type="match status" value="1"/>
</dbReference>
<name>A0AAV1CYN6_OLDCO</name>
<feature type="compositionally biased region" description="Basic and acidic residues" evidence="11">
    <location>
        <begin position="1"/>
        <end position="10"/>
    </location>
</feature>
<dbReference type="InterPro" id="IPR027417">
    <property type="entry name" value="P-loop_NTPase"/>
</dbReference>
<evidence type="ECO:0000256" key="7">
    <source>
        <dbReference type="ARBA" id="ARBA00022806"/>
    </source>
</evidence>
<dbReference type="Gene3D" id="3.30.70.2330">
    <property type="match status" value="1"/>
</dbReference>
<dbReference type="SMART" id="SM00910">
    <property type="entry name" value="HIRAN"/>
    <property type="match status" value="1"/>
</dbReference>
<feature type="domain" description="Helicase ATP-binding" evidence="13">
    <location>
        <begin position="239"/>
        <end position="530"/>
    </location>
</feature>
<feature type="domain" description="RING-type" evidence="12">
    <location>
        <begin position="665"/>
        <end position="703"/>
    </location>
</feature>
<dbReference type="Pfam" id="PF00271">
    <property type="entry name" value="Helicase_C"/>
    <property type="match status" value="1"/>
</dbReference>
<dbReference type="CDD" id="cd18793">
    <property type="entry name" value="SF2_C_SNF"/>
    <property type="match status" value="1"/>
</dbReference>
<evidence type="ECO:0000256" key="10">
    <source>
        <dbReference type="ARBA" id="ARBA00023242"/>
    </source>
</evidence>
<evidence type="ECO:0000256" key="5">
    <source>
        <dbReference type="ARBA" id="ARBA00022771"/>
    </source>
</evidence>
<dbReference type="InterPro" id="IPR000330">
    <property type="entry name" value="SNF2_N"/>
</dbReference>
<accession>A0AAV1CYN6</accession>
<evidence type="ECO:0000256" key="3">
    <source>
        <dbReference type="ARBA" id="ARBA00022723"/>
    </source>
</evidence>
<evidence type="ECO:0000256" key="2">
    <source>
        <dbReference type="ARBA" id="ARBA00008438"/>
    </source>
</evidence>
<evidence type="ECO:0000256" key="9">
    <source>
        <dbReference type="ARBA" id="ARBA00022840"/>
    </source>
</evidence>
<dbReference type="GO" id="GO:0005634">
    <property type="term" value="C:nucleus"/>
    <property type="evidence" value="ECO:0007669"/>
    <property type="project" value="UniProtKB-SubCell"/>
</dbReference>
<keyword evidence="8" id="KW-0862">Zinc</keyword>
<dbReference type="InterPro" id="IPR049730">
    <property type="entry name" value="SNF2/RAD54-like_C"/>
</dbReference>
<evidence type="ECO:0000256" key="8">
    <source>
        <dbReference type="ARBA" id="ARBA00022833"/>
    </source>
</evidence>
<organism evidence="16 17">
    <name type="scientific">Oldenlandia corymbosa var. corymbosa</name>
    <dbReference type="NCBI Taxonomy" id="529605"/>
    <lineage>
        <taxon>Eukaryota</taxon>
        <taxon>Viridiplantae</taxon>
        <taxon>Streptophyta</taxon>
        <taxon>Embryophyta</taxon>
        <taxon>Tracheophyta</taxon>
        <taxon>Spermatophyta</taxon>
        <taxon>Magnoliopsida</taxon>
        <taxon>eudicotyledons</taxon>
        <taxon>Gunneridae</taxon>
        <taxon>Pentapetalae</taxon>
        <taxon>asterids</taxon>
        <taxon>lamiids</taxon>
        <taxon>Gentianales</taxon>
        <taxon>Rubiaceae</taxon>
        <taxon>Rubioideae</taxon>
        <taxon>Spermacoceae</taxon>
        <taxon>Hedyotis-Oldenlandia complex</taxon>
        <taxon>Oldenlandia</taxon>
    </lineage>
</organism>
<feature type="domain" description="Helicase C-terminal" evidence="14">
    <location>
        <begin position="763"/>
        <end position="848"/>
    </location>
</feature>
<reference evidence="16" key="1">
    <citation type="submission" date="2023-03" db="EMBL/GenBank/DDBJ databases">
        <authorList>
            <person name="Julca I."/>
        </authorList>
    </citation>
    <scope>NUCLEOTIDE SEQUENCE</scope>
</reference>
<dbReference type="Pfam" id="PF00176">
    <property type="entry name" value="SNF2-rel_dom"/>
    <property type="match status" value="1"/>
</dbReference>
<dbReference type="Pfam" id="PF08797">
    <property type="entry name" value="HIRAN"/>
    <property type="match status" value="1"/>
</dbReference>
<dbReference type="InterPro" id="IPR001650">
    <property type="entry name" value="Helicase_C-like"/>
</dbReference>
<dbReference type="InterPro" id="IPR038718">
    <property type="entry name" value="SNF2-like_sf"/>
</dbReference>
<evidence type="ECO:0000256" key="4">
    <source>
        <dbReference type="ARBA" id="ARBA00022741"/>
    </source>
</evidence>
<keyword evidence="5" id="KW-0863">Zinc-finger</keyword>
<dbReference type="GO" id="GO:0006281">
    <property type="term" value="P:DNA repair"/>
    <property type="evidence" value="ECO:0007669"/>
    <property type="project" value="TreeGrafter"/>
</dbReference>
<dbReference type="Gene3D" id="3.40.50.10810">
    <property type="entry name" value="Tandem AAA-ATPase domain"/>
    <property type="match status" value="2"/>
</dbReference>
<dbReference type="GO" id="GO:0005524">
    <property type="term" value="F:ATP binding"/>
    <property type="evidence" value="ECO:0007669"/>
    <property type="project" value="UniProtKB-KW"/>
</dbReference>
<dbReference type="SMART" id="SM00490">
    <property type="entry name" value="HELICc"/>
    <property type="match status" value="1"/>
</dbReference>
<dbReference type="GO" id="GO:0016818">
    <property type="term" value="F:hydrolase activity, acting on acid anhydrides, in phosphorus-containing anhydrides"/>
    <property type="evidence" value="ECO:0007669"/>
    <property type="project" value="InterPro"/>
</dbReference>
<evidence type="ECO:0000256" key="11">
    <source>
        <dbReference type="SAM" id="MobiDB-lite"/>
    </source>
</evidence>
<dbReference type="SUPFAM" id="SSF52540">
    <property type="entry name" value="P-loop containing nucleoside triphosphate hydrolases"/>
    <property type="match status" value="2"/>
</dbReference>
<dbReference type="AlphaFoldDB" id="A0AAV1CYN6"/>
<comment type="subcellular location">
    <subcellularLocation>
        <location evidence="1">Nucleus</location>
    </subcellularLocation>
</comment>
<dbReference type="InterPro" id="IPR001841">
    <property type="entry name" value="Znf_RING"/>
</dbReference>
<evidence type="ECO:0000259" key="14">
    <source>
        <dbReference type="SMART" id="SM00490"/>
    </source>
</evidence>
<keyword evidence="17" id="KW-1185">Reference proteome</keyword>
<keyword evidence="7" id="KW-0347">Helicase</keyword>
<dbReference type="SMART" id="SM00487">
    <property type="entry name" value="DEXDc"/>
    <property type="match status" value="1"/>
</dbReference>
<evidence type="ECO:0000256" key="1">
    <source>
        <dbReference type="ARBA" id="ARBA00004123"/>
    </source>
</evidence>
<keyword evidence="10" id="KW-0539">Nucleus</keyword>
<dbReference type="PANTHER" id="PTHR45626:SF17">
    <property type="entry name" value="HELICASE-LIKE TRANSCRIPTION FACTOR"/>
    <property type="match status" value="1"/>
</dbReference>
<keyword evidence="3" id="KW-0479">Metal-binding</keyword>
<evidence type="ECO:0000259" key="13">
    <source>
        <dbReference type="SMART" id="SM00487"/>
    </source>
</evidence>
<keyword evidence="6" id="KW-0378">Hydrolase</keyword>
<evidence type="ECO:0000259" key="15">
    <source>
        <dbReference type="SMART" id="SM00910"/>
    </source>
</evidence>
<dbReference type="InterPro" id="IPR050628">
    <property type="entry name" value="SNF2_RAD54_helicase_TF"/>
</dbReference>
<comment type="similarity">
    <text evidence="2">Belongs to the SNF2/RAD54 helicase family. RAD16 subfamily.</text>
</comment>
<protein>
    <submittedName>
        <fullName evidence="16">OLC1v1036379C2</fullName>
    </submittedName>
</protein>
<dbReference type="InterPro" id="IPR014905">
    <property type="entry name" value="HIRAN"/>
</dbReference>
<feature type="region of interest" description="Disordered" evidence="11">
    <location>
        <begin position="1"/>
        <end position="22"/>
    </location>
</feature>
<feature type="compositionally biased region" description="Basic and acidic residues" evidence="11">
    <location>
        <begin position="354"/>
        <end position="383"/>
    </location>
</feature>
<dbReference type="PROSITE" id="PS00518">
    <property type="entry name" value="ZF_RING_1"/>
    <property type="match status" value="1"/>
</dbReference>
<dbReference type="PANTHER" id="PTHR45626">
    <property type="entry name" value="TRANSCRIPTION TERMINATION FACTOR 2-RELATED"/>
    <property type="match status" value="1"/>
</dbReference>
<evidence type="ECO:0000313" key="17">
    <source>
        <dbReference type="Proteomes" id="UP001161247"/>
    </source>
</evidence>
<dbReference type="SMART" id="SM00184">
    <property type="entry name" value="RING"/>
    <property type="match status" value="1"/>
</dbReference>
<feature type="region of interest" description="Disordered" evidence="11">
    <location>
        <begin position="354"/>
        <end position="384"/>
    </location>
</feature>
<gene>
    <name evidence="16" type="ORF">OLC1_LOCUS9541</name>
</gene>
<sequence length="926" mass="103089">MAENENHDETTQTSSGAGTEDPVNEFLDLQTWPFYYAAAREVGNGSGGGAAASASSSTEPPPPAPSSQLYFVGFVLTHVTDIRYFNGTVNGRETVELVRDPSFALDQNAIKVMNLWSDQIGFIDASAAGILAPMMDSQLISVTGMVPKVSSTANTYRPCQVHIFARPEAFDAVKSAISHGGYQLFSETSSAFASSQAAVTNRKIDGQDEKSVDEIFKLLDEQIGQSGALGELEPPRYVIKSELLSHQKEGLAWLVHRENSCELPPFWELKDGAYYNVLTGQLISERPEPQQGGIFADDMGLGKTLTLLSLIAFDKFCSDSSLSVDTINAANGSSMTEEETITIHHGITKWERTRSRSINPDKRQRRRDKEVPESRGKSSRDSDISTDVCSRTTLVVCPPSVFSSWVSQLKEHTVPGKLKVYMYYGKRTEDVDELCAYDIVLTTYNTLAAEDAWEESPVKKIEWRRVILDEGHLIKNVKARQTKAVTKLKSKRRWVVTGTPIQNSSDDLFSLLSFLKFEPLSIRSCWISLITGPLASGDKKGISWLQVLLATIALRRTKDKTLIGLPSKSVETLLIDLSREERDVYDKMESEARNIIKEYVSGLNLDTNYSTVMSIIVRLRQLCDSLALCPPDFRELLPSLEDVRNNPKLLEKMLSVLQEGVDLDCSICMSELTSPVITCCAHIFCRACILKAIRRLAASCPLCRHPLSDSDLFSAPKIFEAEDALGSSFSSKIAVLLKQLCETRERSAMTKSVVFSQFQKMLLLVEEPLKSAGFKILRLDGSMSANKRAKIIKEFQIPAPDGATILLATLKACGSGINLTAASRLYLLEPWWNPAIEEQAMDRVHRIGQKEDVQITRLIARNTIEERILRLQEEKKLLARKAFGKREGQNEISREDVAALMLMTKRRALWCENASIPVAYDDLYQD</sequence>
<dbReference type="Pfam" id="PF13923">
    <property type="entry name" value="zf-C3HC4_2"/>
    <property type="match status" value="1"/>
</dbReference>
<proteinExistence type="inferred from homology"/>
<dbReference type="Gene3D" id="3.30.40.10">
    <property type="entry name" value="Zinc/RING finger domain, C3HC4 (zinc finger)"/>
    <property type="match status" value="1"/>
</dbReference>
<dbReference type="InterPro" id="IPR013083">
    <property type="entry name" value="Znf_RING/FYVE/PHD"/>
</dbReference>
<evidence type="ECO:0000259" key="12">
    <source>
        <dbReference type="SMART" id="SM00184"/>
    </source>
</evidence>
<evidence type="ECO:0000256" key="6">
    <source>
        <dbReference type="ARBA" id="ARBA00022801"/>
    </source>
</evidence>
<dbReference type="Proteomes" id="UP001161247">
    <property type="component" value="Chromosome 3"/>
</dbReference>
<keyword evidence="4" id="KW-0547">Nucleotide-binding</keyword>
<dbReference type="InterPro" id="IPR017907">
    <property type="entry name" value="Znf_RING_CS"/>
</dbReference>
<dbReference type="GO" id="GO:0003676">
    <property type="term" value="F:nucleic acid binding"/>
    <property type="evidence" value="ECO:0007669"/>
    <property type="project" value="InterPro"/>
</dbReference>
<dbReference type="Gene3D" id="3.40.50.300">
    <property type="entry name" value="P-loop containing nucleotide triphosphate hydrolases"/>
    <property type="match status" value="1"/>
</dbReference>
<dbReference type="EMBL" id="OX459120">
    <property type="protein sequence ID" value="CAI9099537.1"/>
    <property type="molecule type" value="Genomic_DNA"/>
</dbReference>
<dbReference type="GO" id="GO:0008270">
    <property type="term" value="F:zinc ion binding"/>
    <property type="evidence" value="ECO:0007669"/>
    <property type="project" value="UniProtKB-KW"/>
</dbReference>
<dbReference type="GO" id="GO:0004386">
    <property type="term" value="F:helicase activity"/>
    <property type="evidence" value="ECO:0007669"/>
    <property type="project" value="UniProtKB-KW"/>
</dbReference>
<keyword evidence="9" id="KW-0067">ATP-binding</keyword>
<feature type="domain" description="HIRAN" evidence="15">
    <location>
        <begin position="72"/>
        <end position="167"/>
    </location>
</feature>